<organism evidence="2 3">
    <name type="scientific">Faecalibacterium prausnitzii</name>
    <dbReference type="NCBI Taxonomy" id="853"/>
    <lineage>
        <taxon>Bacteria</taxon>
        <taxon>Bacillati</taxon>
        <taxon>Bacillota</taxon>
        <taxon>Clostridia</taxon>
        <taxon>Eubacteriales</taxon>
        <taxon>Oscillospiraceae</taxon>
        <taxon>Faecalibacterium</taxon>
    </lineage>
</organism>
<dbReference type="EMBL" id="QVER01000003">
    <property type="protein sequence ID" value="RGB92858.1"/>
    <property type="molecule type" value="Genomic_DNA"/>
</dbReference>
<dbReference type="Pfam" id="PF13401">
    <property type="entry name" value="AAA_22"/>
    <property type="match status" value="1"/>
</dbReference>
<reference evidence="2 3" key="1">
    <citation type="submission" date="2018-08" db="EMBL/GenBank/DDBJ databases">
        <title>A genome reference for cultivated species of the human gut microbiota.</title>
        <authorList>
            <person name="Zou Y."/>
            <person name="Xue W."/>
            <person name="Luo G."/>
        </authorList>
    </citation>
    <scope>NUCLEOTIDE SEQUENCE [LARGE SCALE GENOMIC DNA]</scope>
    <source>
        <strain evidence="2 3">AF32-8AC</strain>
    </source>
</reference>
<protein>
    <recommendedName>
        <fullName evidence="1">ORC1/DEAH AAA+ ATPase domain-containing protein</fullName>
    </recommendedName>
</protein>
<name>A0A3E2U9H5_9FIRM</name>
<dbReference type="Gene3D" id="3.40.50.300">
    <property type="entry name" value="P-loop containing nucleotide triphosphate hydrolases"/>
    <property type="match status" value="1"/>
</dbReference>
<gene>
    <name evidence="2" type="ORF">DWZ46_04145</name>
</gene>
<dbReference type="AlphaFoldDB" id="A0A3E2U9H5"/>
<evidence type="ECO:0000259" key="1">
    <source>
        <dbReference type="Pfam" id="PF13401"/>
    </source>
</evidence>
<dbReference type="RefSeq" id="WP_158402554.1">
    <property type="nucleotide sequence ID" value="NZ_QVER01000003.1"/>
</dbReference>
<evidence type="ECO:0000313" key="3">
    <source>
        <dbReference type="Proteomes" id="UP000260991"/>
    </source>
</evidence>
<dbReference type="SUPFAM" id="SSF52540">
    <property type="entry name" value="P-loop containing nucleoside triphosphate hydrolases"/>
    <property type="match status" value="1"/>
</dbReference>
<dbReference type="InterPro" id="IPR049945">
    <property type="entry name" value="AAA_22"/>
</dbReference>
<dbReference type="InterPro" id="IPR027417">
    <property type="entry name" value="P-loop_NTPase"/>
</dbReference>
<comment type="caution">
    <text evidence="2">The sequence shown here is derived from an EMBL/GenBank/DDBJ whole genome shotgun (WGS) entry which is preliminary data.</text>
</comment>
<dbReference type="Proteomes" id="UP000260991">
    <property type="component" value="Unassembled WGS sequence"/>
</dbReference>
<evidence type="ECO:0000313" key="2">
    <source>
        <dbReference type="EMBL" id="RGB92858.1"/>
    </source>
</evidence>
<proteinExistence type="predicted"/>
<accession>A0A3E2U9H5</accession>
<feature type="domain" description="ORC1/DEAH AAA+ ATPase" evidence="1">
    <location>
        <begin position="19"/>
        <end position="169"/>
    </location>
</feature>
<sequence>MNADYVENIIRNIDEKSYTYKCILVDGTWGIGKSYMVRKALEDKKDKAFYVSLFGLESAQQIYHDILYQLLLHTENGGKLVEWCKDITKIFGNFNKKIKNINTILESHFSERDLLKTIIQKFEGHCIIVVDDLERHKKGVNFEEALGIIENLKQFEQVKIILIAHSGEIRSEDKDIYDKFKEKVIDRIFEVTEHSNSIKWDRTGEQEFIANFLSQHNVKNLRTLQKARCFFNDVERCCLEIKDEKFIDEIRQICFAVVVEDTDKLYYRELPEFSEQDVSNPQKRVTRILAESENKIESRLGQYTQKLKSGEALVKCIYKYYKNEKILTKEEMKIHYKIYRKAGDIPNNYKSEKEMRQYISVWKTEFDEAKGSTELTFLAGEYDRWCQVLGEDDKELIETYEKKLEKFFVDEAKKIMPNPLDYYSGSEFDNATQTVREIYDEVLKRAKCRLVQDYIEYLCEKTNDETAWKYSGQLRDWYTDSTDIGKYIEDNLERLFTEKSFPVFGMNDCKYYTCCNIIKMLYQKDSEHFVERYKELKTSFDRMSIYRTEMILRELEILNQINK</sequence>